<dbReference type="AlphaFoldDB" id="A0A128F5E7"/>
<evidence type="ECO:0000313" key="2">
    <source>
        <dbReference type="Proteomes" id="UP000071641"/>
    </source>
</evidence>
<name>A0A128F5E7_9GAMM</name>
<accession>A0A128F5E7</accession>
<evidence type="ECO:0000313" key="1">
    <source>
        <dbReference type="EMBL" id="CZF81735.1"/>
    </source>
</evidence>
<sequence>MPGAILHVGATVTCAHGGQATPTVPNPRVMVSGQPTVLQTSPYAVAGCAMPPPNAGNGPCVTGQWLSGSVRVLSLGQPFALQTGQSVCAPTGTPLLPSVVQARVLAT</sequence>
<evidence type="ECO:0008006" key="3">
    <source>
        <dbReference type="Google" id="ProtNLM"/>
    </source>
</evidence>
<dbReference type="STRING" id="1796497.GCE9029_02796"/>
<reference evidence="2" key="1">
    <citation type="submission" date="2016-02" db="EMBL/GenBank/DDBJ databases">
        <authorList>
            <person name="Rodrigo-Torres Lidia"/>
            <person name="Arahal R.David."/>
        </authorList>
    </citation>
    <scope>NUCLEOTIDE SEQUENCE [LARGE SCALE GENOMIC DNA]</scope>
    <source>
        <strain evidence="2">CECT 9029</strain>
    </source>
</reference>
<dbReference type="EMBL" id="FIZX01000002">
    <property type="protein sequence ID" value="CZF81735.1"/>
    <property type="molecule type" value="Genomic_DNA"/>
</dbReference>
<proteinExistence type="predicted"/>
<organism evidence="1 2">
    <name type="scientific">Grimontia celer</name>
    <dbReference type="NCBI Taxonomy" id="1796497"/>
    <lineage>
        <taxon>Bacteria</taxon>
        <taxon>Pseudomonadati</taxon>
        <taxon>Pseudomonadota</taxon>
        <taxon>Gammaproteobacteria</taxon>
        <taxon>Vibrionales</taxon>
        <taxon>Vibrionaceae</taxon>
        <taxon>Grimontia</taxon>
    </lineage>
</organism>
<dbReference type="RefSeq" id="WP_062663893.1">
    <property type="nucleotide sequence ID" value="NZ_FIZX01000002.1"/>
</dbReference>
<dbReference type="OrthoDB" id="675629at2"/>
<dbReference type="Proteomes" id="UP000071641">
    <property type="component" value="Unassembled WGS sequence"/>
</dbReference>
<gene>
    <name evidence="1" type="ORF">GCE9029_02796</name>
</gene>
<protein>
    <recommendedName>
        <fullName evidence="3">PAAR motif protein</fullName>
    </recommendedName>
</protein>
<keyword evidence="2" id="KW-1185">Reference proteome</keyword>